<evidence type="ECO:0000313" key="2">
    <source>
        <dbReference type="EMBL" id="MDH6278887.1"/>
    </source>
</evidence>
<evidence type="ECO:0000313" key="3">
    <source>
        <dbReference type="Proteomes" id="UP001160334"/>
    </source>
</evidence>
<proteinExistence type="predicted"/>
<keyword evidence="3" id="KW-1185">Reference proteome</keyword>
<dbReference type="EMBL" id="JARXVC010000001">
    <property type="protein sequence ID" value="MDH6278887.1"/>
    <property type="molecule type" value="Genomic_DNA"/>
</dbReference>
<reference evidence="2 3" key="1">
    <citation type="submission" date="2023-04" db="EMBL/GenBank/DDBJ databases">
        <title>Forest soil microbial communities from Buena Vista Peninsula, Colon Province, Panama.</title>
        <authorList>
            <person name="Bouskill N."/>
        </authorList>
    </citation>
    <scope>NUCLEOTIDE SEQUENCE [LARGE SCALE GENOMIC DNA]</scope>
    <source>
        <strain evidence="2 3">CFH S0262</strain>
    </source>
</reference>
<feature type="chain" id="PRO_5046430291" evidence="1">
    <location>
        <begin position="30"/>
        <end position="70"/>
    </location>
</feature>
<evidence type="ECO:0000256" key="1">
    <source>
        <dbReference type="SAM" id="SignalP"/>
    </source>
</evidence>
<feature type="signal peptide" evidence="1">
    <location>
        <begin position="1"/>
        <end position="29"/>
    </location>
</feature>
<organism evidence="2 3">
    <name type="scientific">Prescottella agglutinans</name>
    <dbReference type="NCBI Taxonomy" id="1644129"/>
    <lineage>
        <taxon>Bacteria</taxon>
        <taxon>Bacillati</taxon>
        <taxon>Actinomycetota</taxon>
        <taxon>Actinomycetes</taxon>
        <taxon>Mycobacteriales</taxon>
        <taxon>Nocardiaceae</taxon>
        <taxon>Prescottella</taxon>
    </lineage>
</organism>
<sequence>MYKPTMTQRKTAVYLLLMPIFASFSFQSAKLANFSTAKQLLGLPISSNGSYPQVALYLGVSVRTGHDQGT</sequence>
<gene>
    <name evidence="2" type="ORF">M2280_000092</name>
</gene>
<name>A0ABT6M3K5_9NOCA</name>
<protein>
    <submittedName>
        <fullName evidence="2">Uncharacterized protein</fullName>
    </submittedName>
</protein>
<comment type="caution">
    <text evidence="2">The sequence shown here is derived from an EMBL/GenBank/DDBJ whole genome shotgun (WGS) entry which is preliminary data.</text>
</comment>
<dbReference type="Proteomes" id="UP001160334">
    <property type="component" value="Unassembled WGS sequence"/>
</dbReference>
<keyword evidence="1" id="KW-0732">Signal</keyword>
<accession>A0ABT6M3K5</accession>